<name>A0ABU7U934_LELAM</name>
<comment type="caution">
    <text evidence="1">The sequence shown here is derived from an EMBL/GenBank/DDBJ whole genome shotgun (WGS) entry which is preliminary data.</text>
</comment>
<gene>
    <name evidence="1" type="ORF">V4839_08230</name>
</gene>
<dbReference type="Proteomes" id="UP001335910">
    <property type="component" value="Unassembled WGS sequence"/>
</dbReference>
<dbReference type="EMBL" id="JAZKLI010000001">
    <property type="protein sequence ID" value="MEE9683474.1"/>
    <property type="molecule type" value="Genomic_DNA"/>
</dbReference>
<accession>A0ABU7U934</accession>
<keyword evidence="2" id="KW-1185">Reference proteome</keyword>
<dbReference type="RefSeq" id="WP_331389334.1">
    <property type="nucleotide sequence ID" value="NZ_JAZKLB010000001.1"/>
</dbReference>
<proteinExistence type="predicted"/>
<evidence type="ECO:0000313" key="1">
    <source>
        <dbReference type="EMBL" id="MEE9683474.1"/>
    </source>
</evidence>
<reference evidence="1 2" key="1">
    <citation type="submission" date="2023-10" db="EMBL/GenBank/DDBJ databases">
        <title>Wastewater isolates of ESBL- and carbapenemase-producing Gram-negative bacteria from New Zealand.</title>
        <authorList>
            <person name="Straub C."/>
            <person name="Weaver L."/>
            <person name="Cornelius A."/>
            <person name="Mcgill E."/>
            <person name="Dyet K."/>
            <person name="White L."/>
            <person name="Pattis I."/>
        </authorList>
    </citation>
    <scope>NUCLEOTIDE SEQUENCE [LARGE SCALE GENOMIC DNA]</scope>
    <source>
        <strain evidence="1 2">ESBL35</strain>
    </source>
</reference>
<sequence length="148" mass="16638">MNNETTLNDDNDEKTAFEALAVDLLSGLLGAHDNAQNAELKDWLDSPFPVQPKVLLKHAEFICERFQAGDDSLLLMHGIDEQLAAMTLSRKERFSPMNKGMVGYSAPRDLDKVNALLKVIITWYECEIIQLKVKYGEITPPGKNKPHQ</sequence>
<organism evidence="1 2">
    <name type="scientific">Lelliottia amnigena</name>
    <name type="common">Enterobacter amnigenus</name>
    <dbReference type="NCBI Taxonomy" id="61646"/>
    <lineage>
        <taxon>Bacteria</taxon>
        <taxon>Pseudomonadati</taxon>
        <taxon>Pseudomonadota</taxon>
        <taxon>Gammaproteobacteria</taxon>
        <taxon>Enterobacterales</taxon>
        <taxon>Enterobacteriaceae</taxon>
        <taxon>Lelliottia</taxon>
    </lineage>
</organism>
<protein>
    <submittedName>
        <fullName evidence="1">Uncharacterized protein</fullName>
    </submittedName>
</protein>
<evidence type="ECO:0000313" key="2">
    <source>
        <dbReference type="Proteomes" id="UP001335910"/>
    </source>
</evidence>